<proteinExistence type="predicted"/>
<feature type="region of interest" description="Disordered" evidence="1">
    <location>
        <begin position="175"/>
        <end position="223"/>
    </location>
</feature>
<evidence type="ECO:0000313" key="3">
    <source>
        <dbReference type="Proteomes" id="UP000601435"/>
    </source>
</evidence>
<organism evidence="2 3">
    <name type="scientific">Symbiodinium necroappetens</name>
    <dbReference type="NCBI Taxonomy" id="1628268"/>
    <lineage>
        <taxon>Eukaryota</taxon>
        <taxon>Sar</taxon>
        <taxon>Alveolata</taxon>
        <taxon>Dinophyceae</taxon>
        <taxon>Suessiales</taxon>
        <taxon>Symbiodiniaceae</taxon>
        <taxon>Symbiodinium</taxon>
    </lineage>
</organism>
<dbReference type="Proteomes" id="UP000601435">
    <property type="component" value="Unassembled WGS sequence"/>
</dbReference>
<feature type="region of interest" description="Disordered" evidence="1">
    <location>
        <begin position="19"/>
        <end position="40"/>
    </location>
</feature>
<dbReference type="EMBL" id="CAJNJA010067093">
    <property type="protein sequence ID" value="CAE7891437.1"/>
    <property type="molecule type" value="Genomic_DNA"/>
</dbReference>
<feature type="region of interest" description="Disordered" evidence="1">
    <location>
        <begin position="80"/>
        <end position="125"/>
    </location>
</feature>
<evidence type="ECO:0000313" key="2">
    <source>
        <dbReference type="EMBL" id="CAE7891437.1"/>
    </source>
</evidence>
<evidence type="ECO:0000256" key="1">
    <source>
        <dbReference type="SAM" id="MobiDB-lite"/>
    </source>
</evidence>
<dbReference type="OrthoDB" id="438481at2759"/>
<accession>A0A813B8D8</accession>
<feature type="non-terminal residue" evidence="2">
    <location>
        <position position="1"/>
    </location>
</feature>
<keyword evidence="3" id="KW-1185">Reference proteome</keyword>
<feature type="compositionally biased region" description="Polar residues" evidence="1">
    <location>
        <begin position="103"/>
        <end position="112"/>
    </location>
</feature>
<gene>
    <name evidence="2" type="primary">MTPC1</name>
    <name evidence="2" type="ORF">SNEC2469_LOCUS29638</name>
</gene>
<dbReference type="AlphaFoldDB" id="A0A813B8D8"/>
<sequence>MALELQYKFTFIDVDEQDPAEAQHARSRSCPPTAGRHSAMDTGMDAHEEEKAMRGYVLMLKQKQGDAGFAKALHQKADSPFGSVLDASPASTAAPESEGDWSPGQSTNTDDSPATFMEGTPRSSSLDRRVAELLPSHGSLGHPEVCRRPCIYFLAGHCENGNACGLPRGGLRGARHAGGRVGQHAGPAGIHLGPGHPKPAQDPGAHELLQPDWIGDAPVPEPTRKRFRELRATHGSPGE</sequence>
<name>A0A813B8D8_9DINO</name>
<reference evidence="2" key="1">
    <citation type="submission" date="2021-02" db="EMBL/GenBank/DDBJ databases">
        <authorList>
            <person name="Dougan E. K."/>
            <person name="Rhodes N."/>
            <person name="Thang M."/>
            <person name="Chan C."/>
        </authorList>
    </citation>
    <scope>NUCLEOTIDE SEQUENCE</scope>
</reference>
<protein>
    <submittedName>
        <fullName evidence="2">MTPC1 protein</fullName>
    </submittedName>
</protein>
<feature type="compositionally biased region" description="Low complexity" evidence="1">
    <location>
        <begin position="87"/>
        <end position="96"/>
    </location>
</feature>
<comment type="caution">
    <text evidence="2">The sequence shown here is derived from an EMBL/GenBank/DDBJ whole genome shotgun (WGS) entry which is preliminary data.</text>
</comment>